<feature type="compositionally biased region" description="Polar residues" evidence="5">
    <location>
        <begin position="822"/>
        <end position="842"/>
    </location>
</feature>
<evidence type="ECO:0000256" key="4">
    <source>
        <dbReference type="ARBA" id="ARBA00049426"/>
    </source>
</evidence>
<dbReference type="FunFam" id="3.20.20.70:FF:000222">
    <property type="entry name" value="Raffinose synthase Sip1 protein"/>
    <property type="match status" value="1"/>
</dbReference>
<evidence type="ECO:0000313" key="7">
    <source>
        <dbReference type="Proteomes" id="UP000223968"/>
    </source>
</evidence>
<dbReference type="GO" id="GO:0047274">
    <property type="term" value="F:galactinol-sucrose galactosyltransferase activity"/>
    <property type="evidence" value="ECO:0007669"/>
    <property type="project" value="UniProtKB-EC"/>
</dbReference>
<comment type="catalytic activity">
    <reaction evidence="1">
        <text>Hydrolysis of terminal, non-reducing alpha-D-galactose residues in alpha-D-galactosides, including galactose oligosaccharides, galactomannans and galactolipids.</text>
        <dbReference type="EC" id="3.2.1.22"/>
    </reaction>
</comment>
<dbReference type="AlphaFoldDB" id="A0A2B7Y088"/>
<feature type="region of interest" description="Disordered" evidence="5">
    <location>
        <begin position="359"/>
        <end position="378"/>
    </location>
</feature>
<dbReference type="Pfam" id="PF05691">
    <property type="entry name" value="Raffinose_syn"/>
    <property type="match status" value="1"/>
</dbReference>
<reference evidence="6" key="1">
    <citation type="submission" date="2017-10" db="EMBL/GenBank/DDBJ databases">
        <title>Comparative genomics in systemic dimorphic fungi from Ajellomycetaceae.</title>
        <authorList>
            <person name="Munoz J.F."/>
            <person name="Mcewen J.G."/>
            <person name="Clay O.K."/>
            <person name="Cuomo C.A."/>
        </authorList>
    </citation>
    <scope>NUCLEOTIDE SEQUENCE [LARGE SCALE GENOMIC DNA]</scope>
    <source>
        <strain evidence="6">UAMH5409</strain>
    </source>
</reference>
<gene>
    <name evidence="6" type="ORF">AJ79_02866</name>
</gene>
<evidence type="ECO:0000256" key="3">
    <source>
        <dbReference type="ARBA" id="ARBA00023277"/>
    </source>
</evidence>
<feature type="region of interest" description="Disordered" evidence="5">
    <location>
        <begin position="820"/>
        <end position="842"/>
    </location>
</feature>
<dbReference type="InterPro" id="IPR013785">
    <property type="entry name" value="Aldolase_TIM"/>
</dbReference>
<name>A0A2B7Y088_9EURO</name>
<evidence type="ECO:0000313" key="6">
    <source>
        <dbReference type="EMBL" id="PGH14700.1"/>
    </source>
</evidence>
<proteinExistence type="inferred from homology"/>
<evidence type="ECO:0000256" key="5">
    <source>
        <dbReference type="SAM" id="MobiDB-lite"/>
    </source>
</evidence>
<comment type="similarity">
    <text evidence="2">Belongs to the glycosyl hydrolases 36 family.</text>
</comment>
<dbReference type="PANTHER" id="PTHR31268">
    <property type="match status" value="1"/>
</dbReference>
<organism evidence="6 7">
    <name type="scientific">Helicocarpus griseus UAMH5409</name>
    <dbReference type="NCBI Taxonomy" id="1447875"/>
    <lineage>
        <taxon>Eukaryota</taxon>
        <taxon>Fungi</taxon>
        <taxon>Dikarya</taxon>
        <taxon>Ascomycota</taxon>
        <taxon>Pezizomycotina</taxon>
        <taxon>Eurotiomycetes</taxon>
        <taxon>Eurotiomycetidae</taxon>
        <taxon>Onygenales</taxon>
        <taxon>Ajellomycetaceae</taxon>
        <taxon>Helicocarpus</taxon>
    </lineage>
</organism>
<dbReference type="SUPFAM" id="SSF51445">
    <property type="entry name" value="(Trans)glycosidases"/>
    <property type="match status" value="1"/>
</dbReference>
<dbReference type="STRING" id="1447875.A0A2B7Y088"/>
<feature type="compositionally biased region" description="Polar residues" evidence="5">
    <location>
        <begin position="1"/>
        <end position="26"/>
    </location>
</feature>
<protein>
    <submittedName>
        <fullName evidence="6">Uncharacterized protein</fullName>
    </submittedName>
</protein>
<accession>A0A2B7Y088</accession>
<dbReference type="Proteomes" id="UP000223968">
    <property type="component" value="Unassembled WGS sequence"/>
</dbReference>
<evidence type="ECO:0000256" key="1">
    <source>
        <dbReference type="ARBA" id="ARBA00001255"/>
    </source>
</evidence>
<dbReference type="PANTHER" id="PTHR31268:SF32">
    <property type="entry name" value="GALACTINOL--SUCROSE GALACTOSYLTRANSFERASE 2-RELATED"/>
    <property type="match status" value="1"/>
</dbReference>
<comment type="catalytic activity">
    <reaction evidence="4">
        <text>alpha-D-galactosyl-(1-&gt;3)-1D-myo-inositol + sucrose = raffinose + myo-inositol</text>
        <dbReference type="Rhea" id="RHEA:20161"/>
        <dbReference type="ChEBI" id="CHEBI:16634"/>
        <dbReference type="ChEBI" id="CHEBI:17268"/>
        <dbReference type="ChEBI" id="CHEBI:17505"/>
        <dbReference type="ChEBI" id="CHEBI:17992"/>
        <dbReference type="EC" id="2.4.1.82"/>
    </reaction>
</comment>
<dbReference type="EMBL" id="PDNB01000032">
    <property type="protein sequence ID" value="PGH14700.1"/>
    <property type="molecule type" value="Genomic_DNA"/>
</dbReference>
<dbReference type="OrthoDB" id="4664297at2759"/>
<sequence>MSSNRTTTSAAQNAGQGSETVTSPNQQEEKRPSQIKFVRAAQMGLFADITSWPPLGQVTCLRRTAGADKLRFTVQLQSSRSLPEQTWEVSIWHNVNSNDSWEALSLVKDSTSQTVPMAVGPGPGPNYHTYTFSQELDFPKQGKHAAYTVRYRIDANSPWQWVNEQFGTKDAELVFEPTHSQLLKGIDPEAQPSKLLAEYLDGFNQNLKVETRLSESPGAVLWSVTGSILSAVDNQSTCEKIDFGIPKEFVRYFGLVRIWEPWLAPRHGMSKLALTEDAIFLSFLRKDGTHLVLLAISGVDNVLTVFKSGDKGQVVASVKNDNTRNSGFQVLVAVAPSFEVANCAVMYEARKVVRTLSSPVPATPSKQKEANEPKSPLGNDVVLVENDPHVQWMSDWYDGLAYCTWNALGQDLTEEKIFKALNTLKANGINIVNLIIDDNWQALDKKGESQFKRGWMEFEANKEGFPNGLKHTTSKIRQDHPNIQHIAVWHALLGYWGGISPEGQIAKDYKTKVVKKVDGVAGGSMLAVDPDDIHRFYDDLYKFLLSAGVDSVKTDAQFFVDLLQDANDRVRFTTAYQDAWSIASLRYFQAKSVSCMSQTPQIIFHSQMPTNKPQILLRNSDDFFPDIPSSHPWHVFCNAHNAVFTQHLNVIPDWDMFQTSHPYASFHAASRCVSGGPIYITDVPGEHDISLINQMTAPTVEGNTVILRPSVLGRTNDVYHNYNEGQMLKVGSYTGWAKTGSGILGLFNISSQKISSLISILDFPGILPGSDDEYVIRAHSTGGVSRIMKPSDQNSLVSVSLEMKGWEILTVYPVRSFEMANPHSSKNTPSHNQNHNDNKPTTTTTRVAILGLLGKMTGVAAVASSDIFLTANGRLKFDVNLKALGTLGIYVSDLGTRTVQEDFMVMLSGRAVPVHTVQLKSAPGAVGQTVLAIDVAAAWKEMGLSSGWSNEVVVQVFMD</sequence>
<evidence type="ECO:0000256" key="2">
    <source>
        <dbReference type="ARBA" id="ARBA00007240"/>
    </source>
</evidence>
<dbReference type="InterPro" id="IPR008811">
    <property type="entry name" value="Glycosyl_hydrolases_36"/>
</dbReference>
<keyword evidence="3" id="KW-0119">Carbohydrate metabolism</keyword>
<dbReference type="GO" id="GO:0004557">
    <property type="term" value="F:alpha-galactosidase activity"/>
    <property type="evidence" value="ECO:0007669"/>
    <property type="project" value="UniProtKB-EC"/>
</dbReference>
<dbReference type="Gene3D" id="3.20.20.70">
    <property type="entry name" value="Aldolase class I"/>
    <property type="match status" value="1"/>
</dbReference>
<feature type="region of interest" description="Disordered" evidence="5">
    <location>
        <begin position="1"/>
        <end position="32"/>
    </location>
</feature>
<keyword evidence="7" id="KW-1185">Reference proteome</keyword>
<comment type="caution">
    <text evidence="6">The sequence shown here is derived from an EMBL/GenBank/DDBJ whole genome shotgun (WGS) entry which is preliminary data.</text>
</comment>
<dbReference type="InterPro" id="IPR017853">
    <property type="entry name" value="GH"/>
</dbReference>